<dbReference type="Gene3D" id="3.40.50.1820">
    <property type="entry name" value="alpha/beta hydrolase"/>
    <property type="match status" value="1"/>
</dbReference>
<keyword evidence="4" id="KW-1185">Reference proteome</keyword>
<evidence type="ECO:0000313" key="3">
    <source>
        <dbReference type="EMBL" id="KAF7188918.1"/>
    </source>
</evidence>
<name>A0A8H6RDE4_9PEZI</name>
<dbReference type="Proteomes" id="UP000660729">
    <property type="component" value="Unassembled WGS sequence"/>
</dbReference>
<sequence length="373" mass="40773">MLLALFAFVPFCLAHAVPMKPSSGCIDFALPLNFVAQSLQPSFPPFENHYQAVDFLVNITSRDPRAQQALVKGFNPDAQVNVTIAAKYCSPKGPAKNVTQILTHGVGYDQRYWSFGGPDSQYNYIKAANEAGYATLSYDRIGNGQSTKLDPYTITQVPIEVEVLRLLTERFAQGDITALKHISPFQKIVHVGHSFGSIVANLLVAKYPTVSDGLVQTGFSKNASAGLLVAANAHLAKENIPGWGKLSSSAGYLTWGDQLANQYAFFHYGAFDPKVLAESEKIKQPTGVGEILTVGSWEAKDFTKPVLLFDGEYDQAACESYCTSKFLEQTAPLFPAAKPFEIYIQPDTGHGMNLHYNATGAYEVIQDWIGKNI</sequence>
<feature type="domain" description="AB hydrolase-1" evidence="2">
    <location>
        <begin position="101"/>
        <end position="354"/>
    </location>
</feature>
<feature type="chain" id="PRO_5034670642" description="AB hydrolase-1 domain-containing protein" evidence="1">
    <location>
        <begin position="17"/>
        <end position="373"/>
    </location>
</feature>
<dbReference type="InterPro" id="IPR029058">
    <property type="entry name" value="AB_hydrolase_fold"/>
</dbReference>
<dbReference type="InterPro" id="IPR000073">
    <property type="entry name" value="AB_hydrolase_1"/>
</dbReference>
<proteinExistence type="predicted"/>
<dbReference type="Pfam" id="PF12697">
    <property type="entry name" value="Abhydrolase_6"/>
    <property type="match status" value="1"/>
</dbReference>
<dbReference type="SUPFAM" id="SSF53474">
    <property type="entry name" value="alpha/beta-Hydrolases"/>
    <property type="match status" value="1"/>
</dbReference>
<dbReference type="AlphaFoldDB" id="A0A8H6RDE4"/>
<dbReference type="EMBL" id="JABCIY010000204">
    <property type="protein sequence ID" value="KAF7188918.1"/>
    <property type="molecule type" value="Genomic_DNA"/>
</dbReference>
<feature type="signal peptide" evidence="1">
    <location>
        <begin position="1"/>
        <end position="16"/>
    </location>
</feature>
<protein>
    <recommendedName>
        <fullName evidence="2">AB hydrolase-1 domain-containing protein</fullName>
    </recommendedName>
</protein>
<accession>A0A8H6RDE4</accession>
<organism evidence="3 4">
    <name type="scientific">Pseudocercospora fuligena</name>
    <dbReference type="NCBI Taxonomy" id="685502"/>
    <lineage>
        <taxon>Eukaryota</taxon>
        <taxon>Fungi</taxon>
        <taxon>Dikarya</taxon>
        <taxon>Ascomycota</taxon>
        <taxon>Pezizomycotina</taxon>
        <taxon>Dothideomycetes</taxon>
        <taxon>Dothideomycetidae</taxon>
        <taxon>Mycosphaerellales</taxon>
        <taxon>Mycosphaerellaceae</taxon>
        <taxon>Pseudocercospora</taxon>
    </lineage>
</organism>
<keyword evidence="1" id="KW-0732">Signal</keyword>
<evidence type="ECO:0000313" key="4">
    <source>
        <dbReference type="Proteomes" id="UP000660729"/>
    </source>
</evidence>
<evidence type="ECO:0000256" key="1">
    <source>
        <dbReference type="SAM" id="SignalP"/>
    </source>
</evidence>
<dbReference type="OrthoDB" id="190201at2759"/>
<reference evidence="3" key="1">
    <citation type="submission" date="2020-04" db="EMBL/GenBank/DDBJ databases">
        <title>Draft genome resource of the tomato pathogen Pseudocercospora fuligena.</title>
        <authorList>
            <person name="Zaccaron A."/>
        </authorList>
    </citation>
    <scope>NUCLEOTIDE SEQUENCE</scope>
    <source>
        <strain evidence="3">PF001</strain>
    </source>
</reference>
<gene>
    <name evidence="3" type="ORF">HII31_09841</name>
</gene>
<comment type="caution">
    <text evidence="3">The sequence shown here is derived from an EMBL/GenBank/DDBJ whole genome shotgun (WGS) entry which is preliminary data.</text>
</comment>
<evidence type="ECO:0000259" key="2">
    <source>
        <dbReference type="Pfam" id="PF12697"/>
    </source>
</evidence>